<reference evidence="4 5" key="1">
    <citation type="journal article" date="2011" name="Science">
        <title>The Selaginella genome identifies genetic changes associated with the evolution of vascular plants.</title>
        <authorList>
            <person name="Banks J.A."/>
            <person name="Nishiyama T."/>
            <person name="Hasebe M."/>
            <person name="Bowman J.L."/>
            <person name="Gribskov M."/>
            <person name="dePamphilis C."/>
            <person name="Albert V.A."/>
            <person name="Aono N."/>
            <person name="Aoyama T."/>
            <person name="Ambrose B.A."/>
            <person name="Ashton N.W."/>
            <person name="Axtell M.J."/>
            <person name="Barker E."/>
            <person name="Barker M.S."/>
            <person name="Bennetzen J.L."/>
            <person name="Bonawitz N.D."/>
            <person name="Chapple C."/>
            <person name="Cheng C."/>
            <person name="Correa L.G."/>
            <person name="Dacre M."/>
            <person name="DeBarry J."/>
            <person name="Dreyer I."/>
            <person name="Elias M."/>
            <person name="Engstrom E.M."/>
            <person name="Estelle M."/>
            <person name="Feng L."/>
            <person name="Finet C."/>
            <person name="Floyd S.K."/>
            <person name="Frommer W.B."/>
            <person name="Fujita T."/>
            <person name="Gramzow L."/>
            <person name="Gutensohn M."/>
            <person name="Harholt J."/>
            <person name="Hattori M."/>
            <person name="Heyl A."/>
            <person name="Hirai T."/>
            <person name="Hiwatashi Y."/>
            <person name="Ishikawa M."/>
            <person name="Iwata M."/>
            <person name="Karol K.G."/>
            <person name="Koehler B."/>
            <person name="Kolukisaoglu U."/>
            <person name="Kubo M."/>
            <person name="Kurata T."/>
            <person name="Lalonde S."/>
            <person name="Li K."/>
            <person name="Li Y."/>
            <person name="Litt A."/>
            <person name="Lyons E."/>
            <person name="Manning G."/>
            <person name="Maruyama T."/>
            <person name="Michael T.P."/>
            <person name="Mikami K."/>
            <person name="Miyazaki S."/>
            <person name="Morinaga S."/>
            <person name="Murata T."/>
            <person name="Mueller-Roeber B."/>
            <person name="Nelson D.R."/>
            <person name="Obara M."/>
            <person name="Oguri Y."/>
            <person name="Olmstead R.G."/>
            <person name="Onodera N."/>
            <person name="Petersen B.L."/>
            <person name="Pils B."/>
            <person name="Prigge M."/>
            <person name="Rensing S.A."/>
            <person name="Riano-Pachon D.M."/>
            <person name="Roberts A.W."/>
            <person name="Sato Y."/>
            <person name="Scheller H.V."/>
            <person name="Schulz B."/>
            <person name="Schulz C."/>
            <person name="Shakirov E.V."/>
            <person name="Shibagaki N."/>
            <person name="Shinohara N."/>
            <person name="Shippen D.E."/>
            <person name="Soerensen I."/>
            <person name="Sotooka R."/>
            <person name="Sugimoto N."/>
            <person name="Sugita M."/>
            <person name="Sumikawa N."/>
            <person name="Tanurdzic M."/>
            <person name="Theissen G."/>
            <person name="Ulvskov P."/>
            <person name="Wakazuki S."/>
            <person name="Weng J.K."/>
            <person name="Willats W.W."/>
            <person name="Wipf D."/>
            <person name="Wolf P.G."/>
            <person name="Yang L."/>
            <person name="Zimmer A.D."/>
            <person name="Zhu Q."/>
            <person name="Mitros T."/>
            <person name="Hellsten U."/>
            <person name="Loque D."/>
            <person name="Otillar R."/>
            <person name="Salamov A."/>
            <person name="Schmutz J."/>
            <person name="Shapiro H."/>
            <person name="Lindquist E."/>
            <person name="Lucas S."/>
            <person name="Rokhsar D."/>
            <person name="Grigoriev I.V."/>
        </authorList>
    </citation>
    <scope>NUCLEOTIDE SEQUENCE [LARGE SCALE GENOMIC DNA]</scope>
</reference>
<dbReference type="PANTHER" id="PTHR47934">
    <property type="entry name" value="PENTATRICOPEPTIDE REPEAT-CONTAINING PROTEIN PET309, MITOCHONDRIAL"/>
    <property type="match status" value="1"/>
</dbReference>
<gene>
    <name evidence="4" type="ORF">SELMODRAFT_406060</name>
</gene>
<dbReference type="eggNOG" id="KOG4197">
    <property type="taxonomic scope" value="Eukaryota"/>
</dbReference>
<dbReference type="Pfam" id="PF12854">
    <property type="entry name" value="PPR_1"/>
    <property type="match status" value="1"/>
</dbReference>
<dbReference type="KEGG" id="smo:SELMODRAFT_406060"/>
<feature type="region of interest" description="Disordered" evidence="3">
    <location>
        <begin position="46"/>
        <end position="77"/>
    </location>
</feature>
<feature type="repeat" description="PPR" evidence="2">
    <location>
        <begin position="283"/>
        <end position="317"/>
    </location>
</feature>
<evidence type="ECO:0000256" key="2">
    <source>
        <dbReference type="PROSITE-ProRule" id="PRU00708"/>
    </source>
</evidence>
<dbReference type="Pfam" id="PF01535">
    <property type="entry name" value="PPR"/>
    <property type="match status" value="3"/>
</dbReference>
<organism evidence="5">
    <name type="scientific">Selaginella moellendorffii</name>
    <name type="common">Spikemoss</name>
    <dbReference type="NCBI Taxonomy" id="88036"/>
    <lineage>
        <taxon>Eukaryota</taxon>
        <taxon>Viridiplantae</taxon>
        <taxon>Streptophyta</taxon>
        <taxon>Embryophyta</taxon>
        <taxon>Tracheophyta</taxon>
        <taxon>Lycopodiopsida</taxon>
        <taxon>Selaginellales</taxon>
        <taxon>Selaginellaceae</taxon>
        <taxon>Selaginella</taxon>
    </lineage>
</organism>
<evidence type="ECO:0000256" key="3">
    <source>
        <dbReference type="SAM" id="MobiDB-lite"/>
    </source>
</evidence>
<dbReference type="Gene3D" id="1.25.40.10">
    <property type="entry name" value="Tetratricopeptide repeat domain"/>
    <property type="match status" value="3"/>
</dbReference>
<dbReference type="PANTHER" id="PTHR47934:SF6">
    <property type="entry name" value="MITOCHONDRIAL GROUP I INTRON SPLICING FACTOR CCM1-RELATED"/>
    <property type="match status" value="1"/>
</dbReference>
<dbReference type="InterPro" id="IPR011990">
    <property type="entry name" value="TPR-like_helical_dom_sf"/>
</dbReference>
<accession>D8R0J4</accession>
<feature type="repeat" description="PPR" evidence="2">
    <location>
        <begin position="564"/>
        <end position="599"/>
    </location>
</feature>
<evidence type="ECO:0000313" key="5">
    <source>
        <dbReference type="Proteomes" id="UP000001514"/>
    </source>
</evidence>
<feature type="compositionally biased region" description="Basic and acidic residues" evidence="3">
    <location>
        <begin position="770"/>
        <end position="787"/>
    </location>
</feature>
<feature type="repeat" description="PPR" evidence="2">
    <location>
        <begin position="493"/>
        <end position="527"/>
    </location>
</feature>
<dbReference type="GO" id="GO:0003729">
    <property type="term" value="F:mRNA binding"/>
    <property type="evidence" value="ECO:0000318"/>
    <property type="project" value="GO_Central"/>
</dbReference>
<dbReference type="PROSITE" id="PS51375">
    <property type="entry name" value="PPR"/>
    <property type="match status" value="4"/>
</dbReference>
<feature type="region of interest" description="Disordered" evidence="3">
    <location>
        <begin position="766"/>
        <end position="819"/>
    </location>
</feature>
<keyword evidence="1" id="KW-0677">Repeat</keyword>
<feature type="compositionally biased region" description="Acidic residues" evidence="3">
    <location>
        <begin position="58"/>
        <end position="77"/>
    </location>
</feature>
<keyword evidence="5" id="KW-1185">Reference proteome</keyword>
<name>D8R0J4_SELML</name>
<dbReference type="NCBIfam" id="TIGR00756">
    <property type="entry name" value="PPR"/>
    <property type="match status" value="2"/>
</dbReference>
<evidence type="ECO:0008006" key="6">
    <source>
        <dbReference type="Google" id="ProtNLM"/>
    </source>
</evidence>
<dbReference type="InterPro" id="IPR002885">
    <property type="entry name" value="PPR_rpt"/>
</dbReference>
<evidence type="ECO:0000256" key="1">
    <source>
        <dbReference type="ARBA" id="ARBA00022737"/>
    </source>
</evidence>
<dbReference type="InterPro" id="IPR051114">
    <property type="entry name" value="Mito_RNA_Proc_CCM1"/>
</dbReference>
<feature type="region of interest" description="Disordered" evidence="3">
    <location>
        <begin position="689"/>
        <end position="733"/>
    </location>
</feature>
<feature type="compositionally biased region" description="Basic and acidic residues" evidence="3">
    <location>
        <begin position="795"/>
        <end position="807"/>
    </location>
</feature>
<dbReference type="EMBL" id="GL377569">
    <property type="protein sequence ID" value="EFJ34983.1"/>
    <property type="molecule type" value="Genomic_DNA"/>
</dbReference>
<dbReference type="AlphaFoldDB" id="D8R0J4"/>
<dbReference type="InParanoid" id="D8R0J4"/>
<feature type="repeat" description="PPR" evidence="2">
    <location>
        <begin position="349"/>
        <end position="383"/>
    </location>
</feature>
<proteinExistence type="predicted"/>
<protein>
    <recommendedName>
        <fullName evidence="6">Pentacotripeptide-repeat region of PRORP domain-containing protein</fullName>
    </recommendedName>
</protein>
<sequence>MALGDGKTFGDEGRVCSWDGEDNILAAIEERYNRKEEPEGKQKFEFLSVLQNQHSEDSDGEEEKEEEKDGFDSELSDDDSSALVEYVRKDRVGATDFWKPSKCFLDWSKLRRTIVEECVEAVEKRTAATDLKVVLERWDGMVGNALVAIVLRRLKDSDSAFAFFKFAGQQYNFTHDAITYEALIKFLVRVAKDYRRGLLIYKYVERARIQPNEGMMELLVEAAIEGGEIDQALQFAEAAWKTLGRLTPEVCRRVIVGLFKAGRMEEAVEFLETQMEFYGCEKDLTHYNAVLCGLSKAGRMEETVELFEKMEARNGISYVIMVEGFAQQDDLDECLKFASRMSVEGYPWTAATYASVIGLYGKRGRVDEAFRSYKRMVAQRCRTDARVFNATLGALSTSLDEPVRLEQCHDVAEKMVWNGHTPDALELFRLVAKLWDSGKKQQVTDLFGQMERSSKDLDESQCFRFVARLCEDHRVVIAMKFYRVMIEKKMMLDGKTFGILFSELCRTGKADEAYMLFAKLDEKNAVRYDGETHRLVFDELCRAKRAFQAFRIYASMVKQSLPTDDTMLASLLSGLLEEGSHHKLALAVYNAMLRRGFTPGEESSRLLVQMLSKAGDLESAERPTSLTPTYHTAEATMVATMWHICVLWLGSSLDVLASVANQVALPASITSAAILLHLGISIDGEPGVMNLGEDPNQPAFEPLPDAHERPQGETGAHHGGQPQHSMANESSRRKLLHLERAIEPASHHEQELDNVECYAQASHASPLRRLPRDDLLGHDHPGSEQPHRKPPPGRRPHEPHCDGHHAVNDAIHPHRGSYQGRSSRRVVSYVLRDCHVWHHHPVELIRRDVAPHSRILLHVAAGLVHGHRARWSAQDLVADERGDTIGIKLDVVGIAASGVFQERLDGFTGQRRVHAIRVCVPDSRVLWASGRACPKHCSAMIVIPMLLSANEKNQPSLASENLRQEAAAEARWRIASDAMVDVIGLLGLWALLALTPMPTAPQNATICDDHAAVDDVATFCARATGTMAASDARIGVRNLGNPVMGSIQYTILADRQILGPLPVLAPWHCLHVQAATPAGSIAGCRVHGHLRLSGLIHCHGHDIHLLMSQADGFAGLPHFLPLLEPTQVAGLRVPLVAQGRDGCVRAAAELAHILKPESPLPFVRGSCVGGVLRS</sequence>
<evidence type="ECO:0000313" key="4">
    <source>
        <dbReference type="EMBL" id="EFJ34983.1"/>
    </source>
</evidence>
<dbReference type="SUPFAM" id="SSF81901">
    <property type="entry name" value="HCP-like"/>
    <property type="match status" value="1"/>
</dbReference>
<dbReference type="Gramene" id="EFJ34983">
    <property type="protein sequence ID" value="EFJ34983"/>
    <property type="gene ID" value="SELMODRAFT_406060"/>
</dbReference>
<dbReference type="HOGENOM" id="CLU_273791_0_0_1"/>
<dbReference type="Proteomes" id="UP000001514">
    <property type="component" value="Unassembled WGS sequence"/>
</dbReference>